<dbReference type="EMBL" id="QNVS01000064">
    <property type="protein sequence ID" value="REC52009.1"/>
    <property type="molecule type" value="Genomic_DNA"/>
</dbReference>
<dbReference type="AlphaFoldDB" id="A0A3D9BEQ9"/>
<gene>
    <name evidence="5" type="ORF">DRF62_16405</name>
</gene>
<evidence type="ECO:0000256" key="2">
    <source>
        <dbReference type="ARBA" id="ARBA00022747"/>
    </source>
</evidence>
<dbReference type="PANTHER" id="PTHR30408:SF13">
    <property type="entry name" value="TYPE I RESTRICTION ENZYME HINDI SPECIFICITY SUBUNIT"/>
    <property type="match status" value="1"/>
</dbReference>
<feature type="domain" description="Type I restriction modification DNA specificity" evidence="4">
    <location>
        <begin position="222"/>
        <end position="407"/>
    </location>
</feature>
<dbReference type="Gene3D" id="1.10.287.1120">
    <property type="entry name" value="Bipartite methylase S protein"/>
    <property type="match status" value="1"/>
</dbReference>
<protein>
    <recommendedName>
        <fullName evidence="4">Type I restriction modification DNA specificity domain-containing protein</fullName>
    </recommendedName>
</protein>
<keyword evidence="2" id="KW-0680">Restriction system</keyword>
<reference evidence="5 6" key="1">
    <citation type="journal article" date="2006" name="Int. J. Syst. Evol. Microbiol.">
        <title>Chryseobacterium piscium sp. nov., isolated from fish of the South Atlantic Ocean off South Africa.</title>
        <authorList>
            <person name="de Beer H."/>
            <person name="Hugo C.J."/>
            <person name="Jooste P.J."/>
            <person name="Vancanneyt M."/>
            <person name="Coenye T."/>
            <person name="Vandamme P."/>
        </authorList>
    </citation>
    <scope>NUCLEOTIDE SEQUENCE [LARGE SCALE GENOMIC DNA]</scope>
    <source>
        <strain evidence="5 6">CCUG 51923</strain>
    </source>
</reference>
<dbReference type="PANTHER" id="PTHR30408">
    <property type="entry name" value="TYPE-1 RESTRICTION ENZYME ECOKI SPECIFICITY PROTEIN"/>
    <property type="match status" value="1"/>
</dbReference>
<dbReference type="GO" id="GO:0009307">
    <property type="term" value="P:DNA restriction-modification system"/>
    <property type="evidence" value="ECO:0007669"/>
    <property type="project" value="UniProtKB-KW"/>
</dbReference>
<dbReference type="Gene3D" id="3.90.220.20">
    <property type="entry name" value="DNA methylase specificity domains"/>
    <property type="match status" value="2"/>
</dbReference>
<dbReference type="InterPro" id="IPR052021">
    <property type="entry name" value="Type-I_RS_S_subunit"/>
</dbReference>
<sequence>MSKVLLKNICKPNEIGKYGIPASAEDYDESKVRYLRISDIDDFGKLLDKDKKSVSATDINKYILEENDIVVARTGNSTGRTYFHEKKNGILAFAGFLIKYGLDNNKVNPKYLKYYTISSEYKQWVKNLSVGSTRGNINAQTFANCPILLPERKQQNFLVSILSLLDDKIELNNRINDNLELMAKTMYNYWFVQFDFPNENGKPYKSSGGKMIWNEILKREIPEGWEVKKLNDCIELIIDYRGKTPKKLDADWSTNNSDIVAISAKHIKKGKLVNLSEANRVNNSLYNKWMKEKLIEGDILMTSEAPCGEFFYLIGDIKYCLSQRVFAIRSNMKILSHTYLYYELSIGNGYSQILGKVSGSTVFGIRQDELRTVNVLIPSISLQKKFEKQILPIYHKIRINEQQNQQLSSLRDWLLPMLMNGQVKVE</sequence>
<dbReference type="Pfam" id="PF01420">
    <property type="entry name" value="Methylase_S"/>
    <property type="match status" value="2"/>
</dbReference>
<dbReference type="CDD" id="cd17521">
    <property type="entry name" value="RMtype1_S_Sau13435ORF2165P_TRD2-CR2_like"/>
    <property type="match status" value="1"/>
</dbReference>
<evidence type="ECO:0000256" key="1">
    <source>
        <dbReference type="ARBA" id="ARBA00010923"/>
    </source>
</evidence>
<dbReference type="RefSeq" id="WP_115951264.1">
    <property type="nucleotide sequence ID" value="NZ_QNVS01000064.1"/>
</dbReference>
<keyword evidence="6" id="KW-1185">Reference proteome</keyword>
<name>A0A3D9BEQ9_9FLAO</name>
<accession>A0A3D9BEQ9</accession>
<comment type="similarity">
    <text evidence="1">Belongs to the type-I restriction system S methylase family.</text>
</comment>
<dbReference type="GO" id="GO:0003677">
    <property type="term" value="F:DNA binding"/>
    <property type="evidence" value="ECO:0007669"/>
    <property type="project" value="UniProtKB-KW"/>
</dbReference>
<organism evidence="5 6">
    <name type="scientific">Chryseobacterium piscium</name>
    <dbReference type="NCBI Taxonomy" id="333702"/>
    <lineage>
        <taxon>Bacteria</taxon>
        <taxon>Pseudomonadati</taxon>
        <taxon>Bacteroidota</taxon>
        <taxon>Flavobacteriia</taxon>
        <taxon>Flavobacteriales</taxon>
        <taxon>Weeksellaceae</taxon>
        <taxon>Chryseobacterium group</taxon>
        <taxon>Chryseobacterium</taxon>
    </lineage>
</organism>
<dbReference type="SUPFAM" id="SSF116734">
    <property type="entry name" value="DNA methylase specificity domain"/>
    <property type="match status" value="2"/>
</dbReference>
<evidence type="ECO:0000259" key="4">
    <source>
        <dbReference type="Pfam" id="PF01420"/>
    </source>
</evidence>
<comment type="caution">
    <text evidence="5">The sequence shown here is derived from an EMBL/GenBank/DDBJ whole genome shotgun (WGS) entry which is preliminary data.</text>
</comment>
<keyword evidence="3" id="KW-0238">DNA-binding</keyword>
<dbReference type="InterPro" id="IPR000055">
    <property type="entry name" value="Restrct_endonuc_typeI_TRD"/>
</dbReference>
<feature type="domain" description="Type I restriction modification DNA specificity" evidence="4">
    <location>
        <begin position="15"/>
        <end position="180"/>
    </location>
</feature>
<evidence type="ECO:0000256" key="3">
    <source>
        <dbReference type="ARBA" id="ARBA00023125"/>
    </source>
</evidence>
<evidence type="ECO:0000313" key="5">
    <source>
        <dbReference type="EMBL" id="REC52009.1"/>
    </source>
</evidence>
<dbReference type="Proteomes" id="UP000256512">
    <property type="component" value="Unassembled WGS sequence"/>
</dbReference>
<proteinExistence type="inferred from homology"/>
<evidence type="ECO:0000313" key="6">
    <source>
        <dbReference type="Proteomes" id="UP000256512"/>
    </source>
</evidence>
<dbReference type="InterPro" id="IPR044946">
    <property type="entry name" value="Restrct_endonuc_typeI_TRD_sf"/>
</dbReference>